<comment type="similarity">
    <text evidence="2">Belongs to the eukaryotic RPB7/RPC8 RNA polymerase subunit family.</text>
</comment>
<dbReference type="InterPro" id="IPR036898">
    <property type="entry name" value="RNA_pol_Rpb7-like_N_sf"/>
</dbReference>
<dbReference type="InterPro" id="IPR004519">
    <property type="entry name" value="RNAP_E/RPC8"/>
</dbReference>
<dbReference type="Gene3D" id="2.40.50.140">
    <property type="entry name" value="Nucleic acid-binding proteins"/>
    <property type="match status" value="1"/>
</dbReference>
<evidence type="ECO:0000256" key="5">
    <source>
        <dbReference type="ARBA" id="ARBA00023242"/>
    </source>
</evidence>
<evidence type="ECO:0000256" key="1">
    <source>
        <dbReference type="ARBA" id="ARBA00004123"/>
    </source>
</evidence>
<dbReference type="InterPro" id="IPR045113">
    <property type="entry name" value="Rpb7-like"/>
</dbReference>
<dbReference type="Pfam" id="PF08292">
    <property type="entry name" value="RNA_pol_Rbc25"/>
    <property type="match status" value="1"/>
</dbReference>
<evidence type="ECO:0000256" key="4">
    <source>
        <dbReference type="ARBA" id="ARBA00023163"/>
    </source>
</evidence>
<gene>
    <name evidence="9" type="ORF">MAR_029191</name>
</gene>
<evidence type="ECO:0000256" key="2">
    <source>
        <dbReference type="ARBA" id="ARBA00009307"/>
    </source>
</evidence>
<dbReference type="Pfam" id="PF03876">
    <property type="entry name" value="SHS2_Rpb7-N"/>
    <property type="match status" value="1"/>
</dbReference>
<dbReference type="Proteomes" id="UP001164746">
    <property type="component" value="Chromosome 2"/>
</dbReference>
<feature type="domain" description="RNA polymerase Rpb7-like N-terminal" evidence="7">
    <location>
        <begin position="8"/>
        <end position="64"/>
    </location>
</feature>
<keyword evidence="3" id="KW-0240">DNA-directed RNA polymerase</keyword>
<evidence type="ECO:0000313" key="9">
    <source>
        <dbReference type="EMBL" id="WAQ96501.1"/>
    </source>
</evidence>
<organism evidence="9 10">
    <name type="scientific">Mya arenaria</name>
    <name type="common">Soft-shell clam</name>
    <dbReference type="NCBI Taxonomy" id="6604"/>
    <lineage>
        <taxon>Eukaryota</taxon>
        <taxon>Metazoa</taxon>
        <taxon>Spiralia</taxon>
        <taxon>Lophotrochozoa</taxon>
        <taxon>Mollusca</taxon>
        <taxon>Bivalvia</taxon>
        <taxon>Autobranchia</taxon>
        <taxon>Heteroconchia</taxon>
        <taxon>Euheterodonta</taxon>
        <taxon>Imparidentia</taxon>
        <taxon>Neoheterodontei</taxon>
        <taxon>Myida</taxon>
        <taxon>Myoidea</taxon>
        <taxon>Myidae</taxon>
        <taxon>Mya</taxon>
    </lineage>
</organism>
<comment type="subcellular location">
    <subcellularLocation>
        <location evidence="1">Nucleus</location>
    </subcellularLocation>
</comment>
<feature type="region of interest" description="Disordered" evidence="6">
    <location>
        <begin position="158"/>
        <end position="185"/>
    </location>
</feature>
<feature type="compositionally biased region" description="Basic and acidic residues" evidence="6">
    <location>
        <begin position="171"/>
        <end position="181"/>
    </location>
</feature>
<name>A0ABY7DIR4_MYAAR</name>
<dbReference type="PANTHER" id="PTHR12709:SF1">
    <property type="entry name" value="DNA-DIRECTED RNA POLYMERASE III SUBUNIT RPC8"/>
    <property type="match status" value="1"/>
</dbReference>
<sequence length="203" mass="23138">MFVLTEMKDTVRIQPWLFKDDVNDAIVNVLNKKFANKVVHNVGLCIALWDIQQLEDSFLFPGDGAHHTVVYFRFVVFRPFIDEILLGKIKSCSKDGVHVSMGFFDDIIIPPNAMQDPTRFDEQEQLWAWEYAMEDGKHDLFMDIGEEIRFRVSDEAFTDTTPVGPDQASQDSEKGEAEVKKSPYTVTASVSEPGLGLLSWWNS</sequence>
<dbReference type="PANTHER" id="PTHR12709">
    <property type="entry name" value="DNA-DIRECTED RNA POLYMERASE II, III"/>
    <property type="match status" value="1"/>
</dbReference>
<dbReference type="InterPro" id="IPR013238">
    <property type="entry name" value="RNA_pol_III_Rbc25"/>
</dbReference>
<evidence type="ECO:0000259" key="8">
    <source>
        <dbReference type="Pfam" id="PF08292"/>
    </source>
</evidence>
<dbReference type="CDD" id="cd04330">
    <property type="entry name" value="RNAP_III_Rpc25_N"/>
    <property type="match status" value="1"/>
</dbReference>
<dbReference type="SUPFAM" id="SSF88798">
    <property type="entry name" value="N-terminal, heterodimerisation domain of RBP7 (RpoE)"/>
    <property type="match status" value="1"/>
</dbReference>
<keyword evidence="5" id="KW-0539">Nucleus</keyword>
<evidence type="ECO:0000256" key="6">
    <source>
        <dbReference type="SAM" id="MobiDB-lite"/>
    </source>
</evidence>
<keyword evidence="10" id="KW-1185">Reference proteome</keyword>
<evidence type="ECO:0000259" key="7">
    <source>
        <dbReference type="Pfam" id="PF03876"/>
    </source>
</evidence>
<accession>A0ABY7DIR4</accession>
<reference evidence="9" key="1">
    <citation type="submission" date="2022-11" db="EMBL/GenBank/DDBJ databases">
        <title>Centuries of genome instability and evolution in soft-shell clam transmissible cancer (bioRxiv).</title>
        <authorList>
            <person name="Hart S.F.M."/>
            <person name="Yonemitsu M.A."/>
            <person name="Giersch R.M."/>
            <person name="Beal B.F."/>
            <person name="Arriagada G."/>
            <person name="Davis B.W."/>
            <person name="Ostrander E.A."/>
            <person name="Goff S.P."/>
            <person name="Metzger M.J."/>
        </authorList>
    </citation>
    <scope>NUCLEOTIDE SEQUENCE</scope>
    <source>
        <strain evidence="9">MELC-2E11</strain>
        <tissue evidence="9">Siphon/mantle</tissue>
    </source>
</reference>
<protein>
    <submittedName>
        <fullName evidence="9">RPC8-like protein</fullName>
    </submittedName>
</protein>
<evidence type="ECO:0000313" key="10">
    <source>
        <dbReference type="Proteomes" id="UP001164746"/>
    </source>
</evidence>
<dbReference type="EMBL" id="CP111013">
    <property type="protein sequence ID" value="WAQ96501.1"/>
    <property type="molecule type" value="Genomic_DNA"/>
</dbReference>
<dbReference type="NCBIfam" id="TIGR00448">
    <property type="entry name" value="rpoE"/>
    <property type="match status" value="1"/>
</dbReference>
<keyword evidence="4" id="KW-0804">Transcription</keyword>
<dbReference type="SUPFAM" id="SSF50249">
    <property type="entry name" value="Nucleic acid-binding proteins"/>
    <property type="match status" value="1"/>
</dbReference>
<proteinExistence type="inferred from homology"/>
<dbReference type="InterPro" id="IPR005576">
    <property type="entry name" value="Rpb7-like_N"/>
</dbReference>
<dbReference type="Gene3D" id="3.30.1490.120">
    <property type="entry name" value="RNA polymerase Rpb7-like, N-terminal domain"/>
    <property type="match status" value="1"/>
</dbReference>
<dbReference type="InterPro" id="IPR012340">
    <property type="entry name" value="NA-bd_OB-fold"/>
</dbReference>
<evidence type="ECO:0000256" key="3">
    <source>
        <dbReference type="ARBA" id="ARBA00022478"/>
    </source>
</evidence>
<feature type="domain" description="RNA polymerase III subunit Rpc25" evidence="8">
    <location>
        <begin position="83"/>
        <end position="201"/>
    </location>
</feature>